<comment type="subcellular location">
    <subcellularLocation>
        <location evidence="1">Membrane</location>
        <topology evidence="1">Multi-pass membrane protein</topology>
    </subcellularLocation>
</comment>
<dbReference type="PANTHER" id="PTHR23502:SF164">
    <property type="entry name" value="MAJOR FACILITATOR SUPERFAMILY (MFS) PROFILE DOMAIN-CONTAINING PROTEIN"/>
    <property type="match status" value="1"/>
</dbReference>
<evidence type="ECO:0000256" key="2">
    <source>
        <dbReference type="ARBA" id="ARBA00022692"/>
    </source>
</evidence>
<feature type="transmembrane region" description="Helical" evidence="5">
    <location>
        <begin position="472"/>
        <end position="495"/>
    </location>
</feature>
<keyword evidence="2 5" id="KW-0812">Transmembrane</keyword>
<protein>
    <submittedName>
        <fullName evidence="6">Major facilitator superfamily domain-containing protein</fullName>
    </submittedName>
</protein>
<evidence type="ECO:0000256" key="3">
    <source>
        <dbReference type="ARBA" id="ARBA00022989"/>
    </source>
</evidence>
<feature type="transmembrane region" description="Helical" evidence="5">
    <location>
        <begin position="439"/>
        <end position="465"/>
    </location>
</feature>
<evidence type="ECO:0000256" key="1">
    <source>
        <dbReference type="ARBA" id="ARBA00004141"/>
    </source>
</evidence>
<feature type="transmembrane region" description="Helical" evidence="5">
    <location>
        <begin position="369"/>
        <end position="389"/>
    </location>
</feature>
<evidence type="ECO:0000256" key="4">
    <source>
        <dbReference type="ARBA" id="ARBA00023136"/>
    </source>
</evidence>
<feature type="transmembrane region" description="Helical" evidence="5">
    <location>
        <begin position="108"/>
        <end position="131"/>
    </location>
</feature>
<accession>A0A1Y1YUN9</accession>
<dbReference type="Pfam" id="PF07690">
    <property type="entry name" value="MFS_1"/>
    <property type="match status" value="1"/>
</dbReference>
<comment type="caution">
    <text evidence="6">The sequence shown here is derived from an EMBL/GenBank/DDBJ whole genome shotgun (WGS) entry which is preliminary data.</text>
</comment>
<dbReference type="OrthoDB" id="268400at2759"/>
<reference evidence="6 7" key="1">
    <citation type="submission" date="2016-07" db="EMBL/GenBank/DDBJ databases">
        <title>Pervasive Adenine N6-methylation of Active Genes in Fungi.</title>
        <authorList>
            <consortium name="DOE Joint Genome Institute"/>
            <person name="Mondo S.J."/>
            <person name="Dannebaum R.O."/>
            <person name="Kuo R.C."/>
            <person name="Labutti K."/>
            <person name="Haridas S."/>
            <person name="Kuo A."/>
            <person name="Salamov A."/>
            <person name="Ahrendt S.R."/>
            <person name="Lipzen A."/>
            <person name="Sullivan W."/>
            <person name="Andreopoulos W.B."/>
            <person name="Clum A."/>
            <person name="Lindquist E."/>
            <person name="Daum C."/>
            <person name="Ramamoorthy G.K."/>
            <person name="Gryganskyi A."/>
            <person name="Culley D."/>
            <person name="Magnuson J.K."/>
            <person name="James T.Y."/>
            <person name="O'Malley M.A."/>
            <person name="Stajich J.E."/>
            <person name="Spatafora J.W."/>
            <person name="Visel A."/>
            <person name="Grigoriev I.V."/>
        </authorList>
    </citation>
    <scope>NUCLEOTIDE SEQUENCE [LARGE SCALE GENOMIC DNA]</scope>
    <source>
        <strain evidence="6 7">CBS 115471</strain>
    </source>
</reference>
<evidence type="ECO:0000256" key="5">
    <source>
        <dbReference type="SAM" id="Phobius"/>
    </source>
</evidence>
<keyword evidence="3 5" id="KW-1133">Transmembrane helix</keyword>
<feature type="transmembrane region" description="Helical" evidence="5">
    <location>
        <begin position="330"/>
        <end position="349"/>
    </location>
</feature>
<gene>
    <name evidence="6" type="ORF">BCR34DRAFT_605847</name>
</gene>
<dbReference type="PANTHER" id="PTHR23502">
    <property type="entry name" value="MAJOR FACILITATOR SUPERFAMILY"/>
    <property type="match status" value="1"/>
</dbReference>
<feature type="transmembrane region" description="Helical" evidence="5">
    <location>
        <begin position="227"/>
        <end position="246"/>
    </location>
</feature>
<feature type="transmembrane region" description="Helical" evidence="5">
    <location>
        <begin position="138"/>
        <end position="155"/>
    </location>
</feature>
<dbReference type="Gene3D" id="1.20.1250.20">
    <property type="entry name" value="MFS general substrate transporter like domains"/>
    <property type="match status" value="1"/>
</dbReference>
<sequence length="551" mass="60028">MSQDKKDLETVVERYEIASDGEATCKTVQQLAAMGTVTITDLDEIFLIPSPSADPRDPWNLTKWRKIVFITLLSIFSSLGLALVSGFGGLLTWYIPIYAAKGATYADITALMTYPSMFMGVGNLVCMPLALAIGRRSVYLGSLLVLIASAVWAARAKDYNSHLGARMLLGFAAGQSEALVPMMIQEIHFVHERSTFLMVQSAVQTILAALFVISASPIPGAIGPSNWYILGAGLSAVTFLLSIVWVPESRYDRSLAAYGQFSIEEGGEGTGSRATAPMPVRLSERPALDATKYLPRTIWSDMRLIDGPADWKEGWYGLVNTFQIMFFPNVFWAFCLNGLTIGVNIAIGTTYGNIVTKPPYNWSDSSASYVNAGKIVVAFVALPLLGNGSDFVSKWKARRNCGVHEPENRLLLLWIPIIVGVIASVIYGQAAQHPEKYHWFAIVFANAAYYFAFVGSNIAAITYLLDSYPARAGPVLVVITAFRGFVSFGTSYGVAKFIEVAGYDGSFGTYGGLTALFGLLGITVFFFGKRIRKFTGKWATKDHSGHPSMSH</sequence>
<dbReference type="AlphaFoldDB" id="A0A1Y1YUN9"/>
<feature type="transmembrane region" description="Helical" evidence="5">
    <location>
        <begin position="410"/>
        <end position="427"/>
    </location>
</feature>
<dbReference type="InterPro" id="IPR011701">
    <property type="entry name" value="MFS"/>
</dbReference>
<dbReference type="Proteomes" id="UP000193144">
    <property type="component" value="Unassembled WGS sequence"/>
</dbReference>
<evidence type="ECO:0000313" key="6">
    <source>
        <dbReference type="EMBL" id="ORY01676.1"/>
    </source>
</evidence>
<dbReference type="GO" id="GO:0005886">
    <property type="term" value="C:plasma membrane"/>
    <property type="evidence" value="ECO:0007669"/>
    <property type="project" value="TreeGrafter"/>
</dbReference>
<dbReference type="STRING" id="1231657.A0A1Y1YUN9"/>
<dbReference type="InterPro" id="IPR036259">
    <property type="entry name" value="MFS_trans_sf"/>
</dbReference>
<evidence type="ECO:0000313" key="7">
    <source>
        <dbReference type="Proteomes" id="UP000193144"/>
    </source>
</evidence>
<feature type="transmembrane region" description="Helical" evidence="5">
    <location>
        <begin position="507"/>
        <end position="527"/>
    </location>
</feature>
<keyword evidence="7" id="KW-1185">Reference proteome</keyword>
<dbReference type="GO" id="GO:0022857">
    <property type="term" value="F:transmembrane transporter activity"/>
    <property type="evidence" value="ECO:0007669"/>
    <property type="project" value="InterPro"/>
</dbReference>
<proteinExistence type="predicted"/>
<feature type="transmembrane region" description="Helical" evidence="5">
    <location>
        <begin position="67"/>
        <end position="96"/>
    </location>
</feature>
<dbReference type="SUPFAM" id="SSF103473">
    <property type="entry name" value="MFS general substrate transporter"/>
    <property type="match status" value="1"/>
</dbReference>
<name>A0A1Y1YUN9_9PLEO</name>
<organism evidence="6 7">
    <name type="scientific">Clohesyomyces aquaticus</name>
    <dbReference type="NCBI Taxonomy" id="1231657"/>
    <lineage>
        <taxon>Eukaryota</taxon>
        <taxon>Fungi</taxon>
        <taxon>Dikarya</taxon>
        <taxon>Ascomycota</taxon>
        <taxon>Pezizomycotina</taxon>
        <taxon>Dothideomycetes</taxon>
        <taxon>Pleosporomycetidae</taxon>
        <taxon>Pleosporales</taxon>
        <taxon>Lindgomycetaceae</taxon>
        <taxon>Clohesyomyces</taxon>
    </lineage>
</organism>
<dbReference type="EMBL" id="MCFA01000167">
    <property type="protein sequence ID" value="ORY01676.1"/>
    <property type="molecule type" value="Genomic_DNA"/>
</dbReference>
<keyword evidence="4 5" id="KW-0472">Membrane</keyword>